<dbReference type="CDD" id="cd00520">
    <property type="entry name" value="RRF"/>
    <property type="match status" value="1"/>
</dbReference>
<dbReference type="Pfam" id="PF01765">
    <property type="entry name" value="RRF"/>
    <property type="match status" value="1"/>
</dbReference>
<dbReference type="GO" id="GO:0006415">
    <property type="term" value="P:translational termination"/>
    <property type="evidence" value="ECO:0007669"/>
    <property type="project" value="UniProtKB-UniRule"/>
</dbReference>
<comment type="function">
    <text evidence="3">Responsible for the release of ribosomes from messenger RNA at the termination of protein biosynthesis. May increase the efficiency of translation by recycling ribosomes from one round of translation to another.</text>
</comment>
<dbReference type="FunFam" id="3.30.1360.40:FF:000001">
    <property type="entry name" value="Ribosome-recycling factor"/>
    <property type="match status" value="1"/>
</dbReference>
<dbReference type="EMBL" id="VBAN01000043">
    <property type="protein sequence ID" value="TMI84843.1"/>
    <property type="molecule type" value="Genomic_DNA"/>
</dbReference>
<dbReference type="Gene3D" id="1.10.132.20">
    <property type="entry name" value="Ribosome-recycling factor"/>
    <property type="match status" value="1"/>
</dbReference>
<feature type="compositionally biased region" description="Basic and acidic residues" evidence="4">
    <location>
        <begin position="137"/>
        <end position="146"/>
    </location>
</feature>
<evidence type="ECO:0000256" key="4">
    <source>
        <dbReference type="SAM" id="MobiDB-lite"/>
    </source>
</evidence>
<evidence type="ECO:0000256" key="1">
    <source>
        <dbReference type="ARBA" id="ARBA00005912"/>
    </source>
</evidence>
<comment type="similarity">
    <text evidence="1 3">Belongs to the RRF family.</text>
</comment>
<dbReference type="PANTHER" id="PTHR20982">
    <property type="entry name" value="RIBOSOME RECYCLING FACTOR"/>
    <property type="match status" value="1"/>
</dbReference>
<keyword evidence="3" id="KW-0963">Cytoplasm</keyword>
<sequence length="262" mass="28348">MVQDAINDAKVHMQKAVEATKREFASVRTGRATPALLERITVDYYGVATPVNQVASVTVPDPRMLVVQPWDKHLIKEVEKAILKSELGLTPSTDGTVIRLAIPGLTEERRRDLVKVVRKHAEEGRVAIRNIRRDHKDKVEQLEKSGKVSCSRRRKRRSWRSDAGSRARAGTSCRSSSRRCGVYIGRCSGRGRRRGMDGGRGRGDPPAPPGAPGSPAGRPAACGRGRTAGLGRVRRALGRRAGVSRPPGLGLDEMGSTAGPLG</sequence>
<keyword evidence="2 3" id="KW-0648">Protein biosynthesis</keyword>
<feature type="region of interest" description="Disordered" evidence="4">
    <location>
        <begin position="187"/>
        <end position="262"/>
    </location>
</feature>
<dbReference type="PANTHER" id="PTHR20982:SF3">
    <property type="entry name" value="MITOCHONDRIAL RIBOSOME RECYCLING FACTOR PSEUDO 1"/>
    <property type="match status" value="1"/>
</dbReference>
<dbReference type="Gene3D" id="3.30.1360.40">
    <property type="match status" value="1"/>
</dbReference>
<feature type="compositionally biased region" description="Low complexity" evidence="4">
    <location>
        <begin position="213"/>
        <end position="231"/>
    </location>
</feature>
<dbReference type="GO" id="GO:0005737">
    <property type="term" value="C:cytoplasm"/>
    <property type="evidence" value="ECO:0007669"/>
    <property type="project" value="UniProtKB-SubCell"/>
</dbReference>
<dbReference type="GO" id="GO:0043023">
    <property type="term" value="F:ribosomal large subunit binding"/>
    <property type="evidence" value="ECO:0007669"/>
    <property type="project" value="TreeGrafter"/>
</dbReference>
<evidence type="ECO:0000256" key="2">
    <source>
        <dbReference type="ARBA" id="ARBA00022917"/>
    </source>
</evidence>
<reference evidence="6 7" key="1">
    <citation type="journal article" date="2019" name="Nat. Microbiol.">
        <title>Mediterranean grassland soil C-N compound turnover is dependent on rainfall and depth, and is mediated by genomically divergent microorganisms.</title>
        <authorList>
            <person name="Diamond S."/>
            <person name="Andeer P.F."/>
            <person name="Li Z."/>
            <person name="Crits-Christoph A."/>
            <person name="Burstein D."/>
            <person name="Anantharaman K."/>
            <person name="Lane K.R."/>
            <person name="Thomas B.C."/>
            <person name="Pan C."/>
            <person name="Northen T.R."/>
            <person name="Banfield J.F."/>
        </authorList>
    </citation>
    <scope>NUCLEOTIDE SEQUENCE [LARGE SCALE GENOMIC DNA]</scope>
    <source>
        <strain evidence="6">NP_6</strain>
    </source>
</reference>
<feature type="domain" description="Ribosome recycling factor" evidence="5">
    <location>
        <begin position="21"/>
        <end position="149"/>
    </location>
</feature>
<feature type="compositionally biased region" description="Basic and acidic residues" evidence="4">
    <location>
        <begin position="194"/>
        <end position="203"/>
    </location>
</feature>
<dbReference type="Proteomes" id="UP000318093">
    <property type="component" value="Unassembled WGS sequence"/>
</dbReference>
<dbReference type="InterPro" id="IPR002661">
    <property type="entry name" value="Ribosome_recyc_fac"/>
</dbReference>
<evidence type="ECO:0000313" key="7">
    <source>
        <dbReference type="Proteomes" id="UP000318093"/>
    </source>
</evidence>
<dbReference type="NCBIfam" id="TIGR00496">
    <property type="entry name" value="frr"/>
    <property type="match status" value="1"/>
</dbReference>
<organism evidence="6 7">
    <name type="scientific">Candidatus Segetimicrobium genomatis</name>
    <dbReference type="NCBI Taxonomy" id="2569760"/>
    <lineage>
        <taxon>Bacteria</taxon>
        <taxon>Bacillati</taxon>
        <taxon>Candidatus Sysuimicrobiota</taxon>
        <taxon>Candidatus Sysuimicrobiia</taxon>
        <taxon>Candidatus Sysuimicrobiales</taxon>
        <taxon>Candidatus Segetimicrobiaceae</taxon>
        <taxon>Candidatus Segetimicrobium</taxon>
    </lineage>
</organism>
<dbReference type="InterPro" id="IPR036191">
    <property type="entry name" value="RRF_sf"/>
</dbReference>
<evidence type="ECO:0000313" key="6">
    <source>
        <dbReference type="EMBL" id="TMI84843.1"/>
    </source>
</evidence>
<comment type="subcellular location">
    <subcellularLocation>
        <location evidence="3">Cytoplasm</location>
    </subcellularLocation>
</comment>
<name>A0A537JMR5_9BACT</name>
<feature type="region of interest" description="Disordered" evidence="4">
    <location>
        <begin position="137"/>
        <end position="173"/>
    </location>
</feature>
<proteinExistence type="inferred from homology"/>
<protein>
    <recommendedName>
        <fullName evidence="3">Ribosome-recycling factor</fullName>
        <shortName evidence="3">RRF</shortName>
    </recommendedName>
    <alternativeName>
        <fullName evidence="3">Ribosome-releasing factor</fullName>
    </alternativeName>
</protein>
<dbReference type="InterPro" id="IPR023584">
    <property type="entry name" value="Ribosome_recyc_fac_dom"/>
</dbReference>
<dbReference type="SUPFAM" id="SSF55194">
    <property type="entry name" value="Ribosome recycling factor, RRF"/>
    <property type="match status" value="1"/>
</dbReference>
<dbReference type="HAMAP" id="MF_00040">
    <property type="entry name" value="RRF"/>
    <property type="match status" value="1"/>
</dbReference>
<accession>A0A537JMR5</accession>
<evidence type="ECO:0000259" key="5">
    <source>
        <dbReference type="Pfam" id="PF01765"/>
    </source>
</evidence>
<dbReference type="AlphaFoldDB" id="A0A537JMR5"/>
<gene>
    <name evidence="3" type="primary">frr</name>
    <name evidence="6" type="ORF">E6H03_01235</name>
</gene>
<evidence type="ECO:0000256" key="3">
    <source>
        <dbReference type="HAMAP-Rule" id="MF_00040"/>
    </source>
</evidence>
<comment type="caution">
    <text evidence="6">The sequence shown here is derived from an EMBL/GenBank/DDBJ whole genome shotgun (WGS) entry which is preliminary data.</text>
</comment>